<dbReference type="GO" id="GO:0005525">
    <property type="term" value="F:GTP binding"/>
    <property type="evidence" value="ECO:0007669"/>
    <property type="project" value="UniProtKB-KW"/>
</dbReference>
<dbReference type="PROSITE" id="PS51420">
    <property type="entry name" value="RHO"/>
    <property type="match status" value="1"/>
</dbReference>
<dbReference type="OrthoDB" id="9989112at2759"/>
<keyword evidence="2" id="KW-0547">Nucleotide-binding</keyword>
<dbReference type="EMBL" id="LWCA01000331">
    <property type="protein sequence ID" value="OAF69124.1"/>
    <property type="molecule type" value="Genomic_DNA"/>
</dbReference>
<keyword evidence="5" id="KW-0636">Prenylation</keyword>
<dbReference type="PROSITE" id="PS51417">
    <property type="entry name" value="ARF"/>
    <property type="match status" value="1"/>
</dbReference>
<keyword evidence="3" id="KW-0342">GTP-binding</keyword>
<dbReference type="PANTHER" id="PTHR47980">
    <property type="entry name" value="LD44762P"/>
    <property type="match status" value="1"/>
</dbReference>
<dbReference type="SMART" id="SM00175">
    <property type="entry name" value="RAB"/>
    <property type="match status" value="1"/>
</dbReference>
<dbReference type="InterPro" id="IPR050305">
    <property type="entry name" value="Small_GTPase_Rab"/>
</dbReference>
<sequence>MITIKLLILGNSGVGKTSLLLHATEKDADTETVVPTIGVDFKCKEYLIDGEKITLQLWDTAGQERFRAITQAYYRGSQGIMVVYDITDEKSFHDSKSWIFTIKEKCEVDVNIILVGNKIDLVENRRVTREEGQSLADENNITFIELSAFEEDKLYQSFRSIVEMLYDKHKEKIKPKENVLNVVNNKKRKGKCDIA</sequence>
<dbReference type="Pfam" id="PF00071">
    <property type="entry name" value="Ras"/>
    <property type="match status" value="1"/>
</dbReference>
<dbReference type="InterPro" id="IPR005225">
    <property type="entry name" value="Small_GTP-bd"/>
</dbReference>
<dbReference type="InterPro" id="IPR001806">
    <property type="entry name" value="Small_GTPase"/>
</dbReference>
<dbReference type="FunFam" id="3.40.50.300:FF:001129">
    <property type="entry name" value="ras-related protein Rab-44 isoform X2"/>
    <property type="match status" value="1"/>
</dbReference>
<evidence type="ECO:0000256" key="4">
    <source>
        <dbReference type="ARBA" id="ARBA00023288"/>
    </source>
</evidence>
<dbReference type="Proteomes" id="UP000078046">
    <property type="component" value="Unassembled WGS sequence"/>
</dbReference>
<organism evidence="6 7">
    <name type="scientific">Intoshia linei</name>
    <dbReference type="NCBI Taxonomy" id="1819745"/>
    <lineage>
        <taxon>Eukaryota</taxon>
        <taxon>Metazoa</taxon>
        <taxon>Spiralia</taxon>
        <taxon>Lophotrochozoa</taxon>
        <taxon>Mesozoa</taxon>
        <taxon>Orthonectida</taxon>
        <taxon>Rhopaluridae</taxon>
        <taxon>Intoshia</taxon>
    </lineage>
</organism>
<evidence type="ECO:0000256" key="2">
    <source>
        <dbReference type="ARBA" id="ARBA00022741"/>
    </source>
</evidence>
<gene>
    <name evidence="6" type="ORF">A3Q56_03132</name>
</gene>
<dbReference type="SUPFAM" id="SSF52540">
    <property type="entry name" value="P-loop containing nucleoside triphosphate hydrolases"/>
    <property type="match status" value="1"/>
</dbReference>
<dbReference type="AlphaFoldDB" id="A0A177B6S2"/>
<keyword evidence="7" id="KW-1185">Reference proteome</keyword>
<protein>
    <submittedName>
        <fullName evidence="6">Uncharacterized protein</fullName>
    </submittedName>
</protein>
<dbReference type="CDD" id="cd00154">
    <property type="entry name" value="Rab"/>
    <property type="match status" value="1"/>
</dbReference>
<dbReference type="SMART" id="SM00177">
    <property type="entry name" value="ARF"/>
    <property type="match status" value="1"/>
</dbReference>
<evidence type="ECO:0000313" key="6">
    <source>
        <dbReference type="EMBL" id="OAF69124.1"/>
    </source>
</evidence>
<dbReference type="InterPro" id="IPR027417">
    <property type="entry name" value="P-loop_NTPase"/>
</dbReference>
<dbReference type="SMART" id="SM00173">
    <property type="entry name" value="RAS"/>
    <property type="match status" value="1"/>
</dbReference>
<proteinExistence type="inferred from homology"/>
<dbReference type="SMART" id="SM00174">
    <property type="entry name" value="RHO"/>
    <property type="match status" value="1"/>
</dbReference>
<dbReference type="PROSITE" id="PS51421">
    <property type="entry name" value="RAS"/>
    <property type="match status" value="1"/>
</dbReference>
<accession>A0A177B6S2</accession>
<dbReference type="GO" id="GO:0003924">
    <property type="term" value="F:GTPase activity"/>
    <property type="evidence" value="ECO:0007669"/>
    <property type="project" value="InterPro"/>
</dbReference>
<evidence type="ECO:0000256" key="5">
    <source>
        <dbReference type="ARBA" id="ARBA00023289"/>
    </source>
</evidence>
<reference evidence="6 7" key="1">
    <citation type="submission" date="2016-04" db="EMBL/GenBank/DDBJ databases">
        <title>The genome of Intoshia linei affirms orthonectids as highly simplified spiralians.</title>
        <authorList>
            <person name="Mikhailov K.V."/>
            <person name="Slusarev G.S."/>
            <person name="Nikitin M.A."/>
            <person name="Logacheva M.D."/>
            <person name="Penin A."/>
            <person name="Aleoshin V."/>
            <person name="Panchin Y.V."/>
        </authorList>
    </citation>
    <scope>NUCLEOTIDE SEQUENCE [LARGE SCALE GENOMIC DNA]</scope>
    <source>
        <strain evidence="6">Intl2013</strain>
        <tissue evidence="6">Whole animal</tissue>
    </source>
</reference>
<evidence type="ECO:0000313" key="7">
    <source>
        <dbReference type="Proteomes" id="UP000078046"/>
    </source>
</evidence>
<comment type="similarity">
    <text evidence="1">Belongs to the small GTPase superfamily. Rab family.</text>
</comment>
<name>A0A177B6S2_9BILA</name>
<keyword evidence="4" id="KW-0449">Lipoprotein</keyword>
<dbReference type="PROSITE" id="PS51419">
    <property type="entry name" value="RAB"/>
    <property type="match status" value="1"/>
</dbReference>
<dbReference type="NCBIfam" id="TIGR00231">
    <property type="entry name" value="small_GTP"/>
    <property type="match status" value="1"/>
</dbReference>
<evidence type="ECO:0000256" key="3">
    <source>
        <dbReference type="ARBA" id="ARBA00023134"/>
    </source>
</evidence>
<comment type="caution">
    <text evidence="6">The sequence shown here is derived from an EMBL/GenBank/DDBJ whole genome shotgun (WGS) entry which is preliminary data.</text>
</comment>
<dbReference type="Gene3D" id="3.40.50.300">
    <property type="entry name" value="P-loop containing nucleotide triphosphate hydrolases"/>
    <property type="match status" value="1"/>
</dbReference>
<dbReference type="SMART" id="SM00176">
    <property type="entry name" value="RAN"/>
    <property type="match status" value="1"/>
</dbReference>
<evidence type="ECO:0000256" key="1">
    <source>
        <dbReference type="ARBA" id="ARBA00006270"/>
    </source>
</evidence>
<dbReference type="PRINTS" id="PR00449">
    <property type="entry name" value="RASTRNSFRMNG"/>
</dbReference>